<gene>
    <name evidence="3" type="ORF">CTEN210_06266</name>
</gene>
<dbReference type="Proteomes" id="UP001054902">
    <property type="component" value="Unassembled WGS sequence"/>
</dbReference>
<evidence type="ECO:0000313" key="3">
    <source>
        <dbReference type="EMBL" id="GFH49790.1"/>
    </source>
</evidence>
<dbReference type="InterPro" id="IPR008862">
    <property type="entry name" value="Tcp11"/>
</dbReference>
<organism evidence="3 4">
    <name type="scientific">Chaetoceros tenuissimus</name>
    <dbReference type="NCBI Taxonomy" id="426638"/>
    <lineage>
        <taxon>Eukaryota</taxon>
        <taxon>Sar</taxon>
        <taxon>Stramenopiles</taxon>
        <taxon>Ochrophyta</taxon>
        <taxon>Bacillariophyta</taxon>
        <taxon>Coscinodiscophyceae</taxon>
        <taxon>Chaetocerotophycidae</taxon>
        <taxon>Chaetocerotales</taxon>
        <taxon>Chaetocerotaceae</taxon>
        <taxon>Chaetoceros</taxon>
    </lineage>
</organism>
<dbReference type="AlphaFoldDB" id="A0AAD3H487"/>
<feature type="compositionally biased region" description="Polar residues" evidence="2">
    <location>
        <begin position="482"/>
        <end position="505"/>
    </location>
</feature>
<proteinExistence type="inferred from homology"/>
<feature type="region of interest" description="Disordered" evidence="2">
    <location>
        <begin position="68"/>
        <end position="90"/>
    </location>
</feature>
<comment type="caution">
    <text evidence="3">The sequence shown here is derived from an EMBL/GenBank/DDBJ whole genome shotgun (WGS) entry which is preliminary data.</text>
</comment>
<evidence type="ECO:0000256" key="1">
    <source>
        <dbReference type="ARBA" id="ARBA00010954"/>
    </source>
</evidence>
<dbReference type="Pfam" id="PF05794">
    <property type="entry name" value="Tcp11"/>
    <property type="match status" value="1"/>
</dbReference>
<evidence type="ECO:0000313" key="4">
    <source>
        <dbReference type="Proteomes" id="UP001054902"/>
    </source>
</evidence>
<feature type="region of interest" description="Disordered" evidence="2">
    <location>
        <begin position="480"/>
        <end position="505"/>
    </location>
</feature>
<reference evidence="3 4" key="1">
    <citation type="journal article" date="2021" name="Sci. Rep.">
        <title>The genome of the diatom Chaetoceros tenuissimus carries an ancient integrated fragment of an extant virus.</title>
        <authorList>
            <person name="Hongo Y."/>
            <person name="Kimura K."/>
            <person name="Takaki Y."/>
            <person name="Yoshida Y."/>
            <person name="Baba S."/>
            <person name="Kobayashi G."/>
            <person name="Nagasaki K."/>
            <person name="Hano T."/>
            <person name="Tomaru Y."/>
        </authorList>
    </citation>
    <scope>NUCLEOTIDE SEQUENCE [LARGE SCALE GENOMIC DNA]</scope>
    <source>
        <strain evidence="3 4">NIES-3715</strain>
    </source>
</reference>
<evidence type="ECO:0000256" key="2">
    <source>
        <dbReference type="SAM" id="MobiDB-lite"/>
    </source>
</evidence>
<accession>A0AAD3H487</accession>
<feature type="region of interest" description="Disordered" evidence="2">
    <location>
        <begin position="309"/>
        <end position="330"/>
    </location>
</feature>
<name>A0AAD3H487_9STRA</name>
<comment type="similarity">
    <text evidence="1">Belongs to the TCP11 family.</text>
</comment>
<protein>
    <submittedName>
        <fullName evidence="3">Uncharacterized protein</fullName>
    </submittedName>
</protein>
<dbReference type="EMBL" id="BLLK01000038">
    <property type="protein sequence ID" value="GFH49790.1"/>
    <property type="molecule type" value="Genomic_DNA"/>
</dbReference>
<sequence>MTPSSHFSSLTVDGLPRQETLYFYSILQQGFLDSESHPNSNTSVLDVAYTLKKAFHDLLLSQIHVDAKEKTEQEEQEEQDSSSEQQNQGAAEVGGYSPLLPLILELYENLKALIPNRKDLHDSFQISTTEIQNSLHSYKETIALIRNIAEKLTHLESQDRAVSTQNWLDSFSNTDSNLYCDEKMTLPIYNPTTDESEEITLMQKKWVVASVHFLSEKISQTLKDIADFQLSHVLAPQIHSMGKQLLLQDFNARFHCSESGVPPHTITWLQEIIDSCSDEIMEWDETQRLNVIVQKGWVDHILFRTPRNDPELLSKNTSDNSNDKDSNASPPTPFYMPEVFYLNESSIHGIRLTTQISVVGSSLALHASSSAGPGTGAKLKQDPLEPIVEDCRMNLIHAMGNKMVGSQEEYENAVTEAVVDLTTVLNSSILENEEALADMKMILGKKVSATMRGTDPVIKLLDNRMRNIFREMIVIDPRKVSQKQQAPTSMKSGVMNSAPSNNQGDNDSYRAAFKEICKKEFVKGGFSFYAEELAEAILMAHEIMQLTLDVHGSWLDKAFCDIAKVA</sequence>
<keyword evidence="4" id="KW-1185">Reference proteome</keyword>